<dbReference type="RefSeq" id="WP_062254137.1">
    <property type="nucleotide sequence ID" value="NZ_CP014229.1"/>
</dbReference>
<dbReference type="SUPFAM" id="SSF47336">
    <property type="entry name" value="ACP-like"/>
    <property type="match status" value="1"/>
</dbReference>
<dbReference type="Gene3D" id="1.10.1200.10">
    <property type="entry name" value="ACP-like"/>
    <property type="match status" value="1"/>
</dbReference>
<keyword evidence="2" id="KW-1185">Reference proteome</keyword>
<evidence type="ECO:0000313" key="2">
    <source>
        <dbReference type="Proteomes" id="UP000069241"/>
    </source>
</evidence>
<organism evidence="1 2">
    <name type="scientific">Desulfovibrio fairfieldensis</name>
    <dbReference type="NCBI Taxonomy" id="44742"/>
    <lineage>
        <taxon>Bacteria</taxon>
        <taxon>Pseudomonadati</taxon>
        <taxon>Thermodesulfobacteriota</taxon>
        <taxon>Desulfovibrionia</taxon>
        <taxon>Desulfovibrionales</taxon>
        <taxon>Desulfovibrionaceae</taxon>
        <taxon>Desulfovibrio</taxon>
    </lineage>
</organism>
<dbReference type="AlphaFoldDB" id="A0A109WA76"/>
<name>A0A109WA76_9BACT</name>
<reference evidence="2" key="1">
    <citation type="submission" date="2016-02" db="EMBL/GenBank/DDBJ databases">
        <authorList>
            <person name="Holder M.E."/>
            <person name="Ajami N.J."/>
            <person name="Petrosino J.F."/>
        </authorList>
    </citation>
    <scope>NUCLEOTIDE SEQUENCE [LARGE SCALE GENOMIC DNA]</scope>
    <source>
        <strain evidence="2">CCUG 45958</strain>
    </source>
</reference>
<evidence type="ECO:0008006" key="3">
    <source>
        <dbReference type="Google" id="ProtNLM"/>
    </source>
</evidence>
<evidence type="ECO:0000313" key="1">
    <source>
        <dbReference type="EMBL" id="AMD91128.1"/>
    </source>
</evidence>
<dbReference type="STRING" id="44742.AXF13_13905"/>
<dbReference type="KEGG" id="dfi:AXF13_13905"/>
<dbReference type="Proteomes" id="UP000069241">
    <property type="component" value="Chromosome"/>
</dbReference>
<accession>A0A109WA76</accession>
<protein>
    <recommendedName>
        <fullName evidence="3">Carrier domain-containing protein</fullName>
    </recommendedName>
</protein>
<gene>
    <name evidence="1" type="ORF">AXF13_13905</name>
</gene>
<proteinExistence type="predicted"/>
<dbReference type="EMBL" id="CP014229">
    <property type="protein sequence ID" value="AMD91128.1"/>
    <property type="molecule type" value="Genomic_DNA"/>
</dbReference>
<sequence>MTRIQFFKELKEFLQCEADLTIDTCLWDLEEWDSMAIMSCIAYFDANFGVKTKFNQYKDVSTVEDLMVLSKAVFED</sequence>
<dbReference type="InterPro" id="IPR036736">
    <property type="entry name" value="ACP-like_sf"/>
</dbReference>